<sequence length="384" mass="39599">MLGHGHAVDLVVRGHDAPYAGGHGDLEGGEVKLPQGAFGDPVVDGEAVGFGVVGDEVLHHGGDAVLLHARDVLRRDRAGQQRVLGVGLEVPAAERAAVQVDGRREQDVHTLAACLLAEQAAGAAGEVGVPGRGERGRAGQGDRRVGGAPARPAYADRPVAHHDRPQADLRDRGQRPHVPPGEDRDLGLEVERGQGGLDGRLAVGVHGAHSSTSCGTAGARPRAFRAAGAKSARSWSPVTDGTARYRQATLGGNNISAAGQSTWTDYTVHASVKPLSYGTGPALGISARYTDAGNRYGFNYSNGALHIMKRVGGVATVLATKPYTLNAGTTYTFTATLNGDALAFAVDGVQELTAVDGSHTGGKIALATYNATASFDDVRVTAGW</sequence>
<feature type="region of interest" description="Disordered" evidence="1">
    <location>
        <begin position="123"/>
        <end position="188"/>
    </location>
</feature>
<evidence type="ECO:0000313" key="3">
    <source>
        <dbReference type="Proteomes" id="UP001500831"/>
    </source>
</evidence>
<dbReference type="EMBL" id="BAAAVI010000022">
    <property type="protein sequence ID" value="GAA2873912.1"/>
    <property type="molecule type" value="Genomic_DNA"/>
</dbReference>
<organism evidence="2 3">
    <name type="scientific">Streptosporangium fragile</name>
    <dbReference type="NCBI Taxonomy" id="46186"/>
    <lineage>
        <taxon>Bacteria</taxon>
        <taxon>Bacillati</taxon>
        <taxon>Actinomycetota</taxon>
        <taxon>Actinomycetes</taxon>
        <taxon>Streptosporangiales</taxon>
        <taxon>Streptosporangiaceae</taxon>
        <taxon>Streptosporangium</taxon>
    </lineage>
</organism>
<keyword evidence="3" id="KW-1185">Reference proteome</keyword>
<dbReference type="Proteomes" id="UP001500831">
    <property type="component" value="Unassembled WGS sequence"/>
</dbReference>
<reference evidence="3" key="1">
    <citation type="journal article" date="2019" name="Int. J. Syst. Evol. Microbiol.">
        <title>The Global Catalogue of Microorganisms (GCM) 10K type strain sequencing project: providing services to taxonomists for standard genome sequencing and annotation.</title>
        <authorList>
            <consortium name="The Broad Institute Genomics Platform"/>
            <consortium name="The Broad Institute Genome Sequencing Center for Infectious Disease"/>
            <person name="Wu L."/>
            <person name="Ma J."/>
        </authorList>
    </citation>
    <scope>NUCLEOTIDE SEQUENCE [LARGE SCALE GENOMIC DNA]</scope>
    <source>
        <strain evidence="3">JCM 6242</strain>
    </source>
</reference>
<gene>
    <name evidence="2" type="ORF">GCM10010517_34490</name>
</gene>
<evidence type="ECO:0000256" key="1">
    <source>
        <dbReference type="SAM" id="MobiDB-lite"/>
    </source>
</evidence>
<dbReference type="Gene3D" id="2.60.120.560">
    <property type="entry name" value="Exo-inulinase, domain 1"/>
    <property type="match status" value="1"/>
</dbReference>
<dbReference type="InterPro" id="IPR013320">
    <property type="entry name" value="ConA-like_dom_sf"/>
</dbReference>
<protein>
    <submittedName>
        <fullName evidence="2">Uncharacterized protein</fullName>
    </submittedName>
</protein>
<dbReference type="SUPFAM" id="SSF49899">
    <property type="entry name" value="Concanavalin A-like lectins/glucanases"/>
    <property type="match status" value="1"/>
</dbReference>
<evidence type="ECO:0000313" key="2">
    <source>
        <dbReference type="EMBL" id="GAA2873912.1"/>
    </source>
</evidence>
<accession>A0ABP6IDV9</accession>
<name>A0ABP6IDV9_9ACTN</name>
<feature type="compositionally biased region" description="Basic and acidic residues" evidence="1">
    <location>
        <begin position="132"/>
        <end position="145"/>
    </location>
</feature>
<comment type="caution">
    <text evidence="2">The sequence shown here is derived from an EMBL/GenBank/DDBJ whole genome shotgun (WGS) entry which is preliminary data.</text>
</comment>
<feature type="compositionally biased region" description="Basic and acidic residues" evidence="1">
    <location>
        <begin position="158"/>
        <end position="188"/>
    </location>
</feature>
<proteinExistence type="predicted"/>